<keyword evidence="3" id="KW-1185">Reference proteome</keyword>
<feature type="region of interest" description="Disordered" evidence="1">
    <location>
        <begin position="71"/>
        <end position="169"/>
    </location>
</feature>
<sequence length="169" mass="18288">MSDTEAGKANKGWSDRERLVYLIVLMESFSGKPDFKNSPLPSGRTPLACERMVGRLRDSYKDDIAALRAGMPLPVADDGTAAGNSKKSPVKRKPKAEGASADGSPKKRKSKGEAADADGTPKKRGRKPKKAEPQPEIQGDDEEEEELGGDVKGEEESIENVKEDDSEFI</sequence>
<reference evidence="2" key="1">
    <citation type="journal article" date="2021" name="Nat. Commun.">
        <title>Genetic determinants of endophytism in the Arabidopsis root mycobiome.</title>
        <authorList>
            <person name="Mesny F."/>
            <person name="Miyauchi S."/>
            <person name="Thiergart T."/>
            <person name="Pickel B."/>
            <person name="Atanasova L."/>
            <person name="Karlsson M."/>
            <person name="Huettel B."/>
            <person name="Barry K.W."/>
            <person name="Haridas S."/>
            <person name="Chen C."/>
            <person name="Bauer D."/>
            <person name="Andreopoulos W."/>
            <person name="Pangilinan J."/>
            <person name="LaButti K."/>
            <person name="Riley R."/>
            <person name="Lipzen A."/>
            <person name="Clum A."/>
            <person name="Drula E."/>
            <person name="Henrissat B."/>
            <person name="Kohler A."/>
            <person name="Grigoriev I.V."/>
            <person name="Martin F.M."/>
            <person name="Hacquard S."/>
        </authorList>
    </citation>
    <scope>NUCLEOTIDE SEQUENCE</scope>
    <source>
        <strain evidence="2">MPI-CAGE-CH-0243</strain>
    </source>
</reference>
<accession>A0A9P9DH33</accession>
<dbReference type="EMBL" id="JAGMWT010000012">
    <property type="protein sequence ID" value="KAH7118882.1"/>
    <property type="molecule type" value="Genomic_DNA"/>
</dbReference>
<evidence type="ECO:0000256" key="1">
    <source>
        <dbReference type="SAM" id="MobiDB-lite"/>
    </source>
</evidence>
<evidence type="ECO:0000313" key="2">
    <source>
        <dbReference type="EMBL" id="KAH7118882.1"/>
    </source>
</evidence>
<proteinExistence type="predicted"/>
<name>A0A9P9DH33_9PLEO</name>
<gene>
    <name evidence="2" type="ORF">B0J11DRAFT_582680</name>
</gene>
<comment type="caution">
    <text evidence="2">The sequence shown here is derived from an EMBL/GenBank/DDBJ whole genome shotgun (WGS) entry which is preliminary data.</text>
</comment>
<dbReference type="OrthoDB" id="5371646at2759"/>
<dbReference type="AlphaFoldDB" id="A0A9P9DH33"/>
<protein>
    <submittedName>
        <fullName evidence="2">Uncharacterized protein</fullName>
    </submittedName>
</protein>
<feature type="compositionally biased region" description="Basic and acidic residues" evidence="1">
    <location>
        <begin position="149"/>
        <end position="163"/>
    </location>
</feature>
<organism evidence="2 3">
    <name type="scientific">Dendryphion nanum</name>
    <dbReference type="NCBI Taxonomy" id="256645"/>
    <lineage>
        <taxon>Eukaryota</taxon>
        <taxon>Fungi</taxon>
        <taxon>Dikarya</taxon>
        <taxon>Ascomycota</taxon>
        <taxon>Pezizomycotina</taxon>
        <taxon>Dothideomycetes</taxon>
        <taxon>Pleosporomycetidae</taxon>
        <taxon>Pleosporales</taxon>
        <taxon>Torulaceae</taxon>
        <taxon>Dendryphion</taxon>
    </lineage>
</organism>
<feature type="compositionally biased region" description="Acidic residues" evidence="1">
    <location>
        <begin position="138"/>
        <end position="148"/>
    </location>
</feature>
<evidence type="ECO:0000313" key="3">
    <source>
        <dbReference type="Proteomes" id="UP000700596"/>
    </source>
</evidence>
<dbReference type="Proteomes" id="UP000700596">
    <property type="component" value="Unassembled WGS sequence"/>
</dbReference>